<evidence type="ECO:0000256" key="2">
    <source>
        <dbReference type="ARBA" id="ARBA00022448"/>
    </source>
</evidence>
<evidence type="ECO:0000259" key="13">
    <source>
        <dbReference type="PROSITE" id="PS51123"/>
    </source>
</evidence>
<dbReference type="PANTHER" id="PTHR30329:SF21">
    <property type="entry name" value="LIPOPROTEIN YIAD-RELATED"/>
    <property type="match status" value="1"/>
</dbReference>
<dbReference type="Proteomes" id="UP000069632">
    <property type="component" value="Unassembled WGS sequence"/>
</dbReference>
<dbReference type="InterPro" id="IPR036737">
    <property type="entry name" value="OmpA-like_sf"/>
</dbReference>
<evidence type="ECO:0000313" key="14">
    <source>
        <dbReference type="EMBL" id="CZE47773.1"/>
    </source>
</evidence>
<dbReference type="SUPFAM" id="SSF56925">
    <property type="entry name" value="OMPA-like"/>
    <property type="match status" value="1"/>
</dbReference>
<feature type="region of interest" description="Disordered" evidence="11">
    <location>
        <begin position="303"/>
        <end position="328"/>
    </location>
</feature>
<dbReference type="InterPro" id="IPR027385">
    <property type="entry name" value="Beta-barrel_OMP"/>
</dbReference>
<evidence type="ECO:0000256" key="3">
    <source>
        <dbReference type="ARBA" id="ARBA00022452"/>
    </source>
</evidence>
<evidence type="ECO:0000256" key="4">
    <source>
        <dbReference type="ARBA" id="ARBA00022692"/>
    </source>
</evidence>
<keyword evidence="7" id="KW-0626">Porin</keyword>
<evidence type="ECO:0000256" key="10">
    <source>
        <dbReference type="PROSITE-ProRule" id="PRU00473"/>
    </source>
</evidence>
<keyword evidence="8 10" id="KW-0472">Membrane</keyword>
<dbReference type="GO" id="GO:0046930">
    <property type="term" value="C:pore complex"/>
    <property type="evidence" value="ECO:0007669"/>
    <property type="project" value="UniProtKB-KW"/>
</dbReference>
<keyword evidence="5 12" id="KW-0732">Signal</keyword>
<dbReference type="Gene3D" id="3.30.1330.60">
    <property type="entry name" value="OmpA-like domain"/>
    <property type="match status" value="1"/>
</dbReference>
<keyword evidence="6" id="KW-0406">Ion transport</keyword>
<keyword evidence="9" id="KW-0998">Cell outer membrane</keyword>
<feature type="compositionally biased region" description="Basic and acidic residues" evidence="11">
    <location>
        <begin position="315"/>
        <end position="328"/>
    </location>
</feature>
<dbReference type="PRINTS" id="PR01021">
    <property type="entry name" value="OMPADOMAIN"/>
</dbReference>
<evidence type="ECO:0000256" key="11">
    <source>
        <dbReference type="SAM" id="MobiDB-lite"/>
    </source>
</evidence>
<feature type="domain" description="OmpA-like" evidence="13">
    <location>
        <begin position="213"/>
        <end position="328"/>
    </location>
</feature>
<dbReference type="AlphaFoldDB" id="A0A128EHP0"/>
<dbReference type="EMBL" id="FIZP01000004">
    <property type="protein sequence ID" value="CZE47773.1"/>
    <property type="molecule type" value="Genomic_DNA"/>
</dbReference>
<proteinExistence type="predicted"/>
<sequence>MKKFLLALSLCASTALLATDADYNWEFTPTIGGILPEGNTDMKDSFSYGLRIAKNLENAWIDQVELGYDRSSKMKLKVEGDEPSLNSYFINAVKDIYSFTDNLKLYGLVGAGYLDFSEDDLSSGFGQYGLGLKYYITDNFATKLEARDAITFDHGDHFLFYSLGFAVDFGKRNVDIAAPVVATAIGDEDMDGVADNLDKCPGTPAGVVVDENGCEKVIRLNLDVNFAFDSAKITPDYMKKIETVSDFLLEHKDYSVILEGHTDSVGAAAYNQKLSEKRAVSVKNALADLGVANERITTVGMGETQPIADNATKQGRAENRRVDAKFRK</sequence>
<evidence type="ECO:0000256" key="1">
    <source>
        <dbReference type="ARBA" id="ARBA00004571"/>
    </source>
</evidence>
<dbReference type="CDD" id="cd07185">
    <property type="entry name" value="OmpA_C-like"/>
    <property type="match status" value="1"/>
</dbReference>
<dbReference type="Pfam" id="PF00691">
    <property type="entry name" value="OmpA"/>
    <property type="match status" value="1"/>
</dbReference>
<dbReference type="OrthoDB" id="9805566at2"/>
<dbReference type="PROSITE" id="PS51123">
    <property type="entry name" value="OMPA_2"/>
    <property type="match status" value="1"/>
</dbReference>
<protein>
    <submittedName>
        <fullName evidence="14">Outer membrane fibronectin-binding protein</fullName>
    </submittedName>
</protein>
<dbReference type="GO" id="GO:0015288">
    <property type="term" value="F:porin activity"/>
    <property type="evidence" value="ECO:0007669"/>
    <property type="project" value="UniProtKB-KW"/>
</dbReference>
<evidence type="ECO:0000256" key="8">
    <source>
        <dbReference type="ARBA" id="ARBA00023136"/>
    </source>
</evidence>
<dbReference type="SUPFAM" id="SSF103088">
    <property type="entry name" value="OmpA-like"/>
    <property type="match status" value="1"/>
</dbReference>
<feature type="signal peptide" evidence="12">
    <location>
        <begin position="1"/>
        <end position="18"/>
    </location>
</feature>
<evidence type="ECO:0000256" key="9">
    <source>
        <dbReference type="ARBA" id="ARBA00023237"/>
    </source>
</evidence>
<keyword evidence="4" id="KW-0812">Transmembrane</keyword>
<dbReference type="Pfam" id="PF13505">
    <property type="entry name" value="OMP_b-brl"/>
    <property type="match status" value="1"/>
</dbReference>
<keyword evidence="3" id="KW-1134">Transmembrane beta strand</keyword>
<feature type="chain" id="PRO_5007281536" evidence="12">
    <location>
        <begin position="19"/>
        <end position="328"/>
    </location>
</feature>
<dbReference type="InterPro" id="IPR006664">
    <property type="entry name" value="OMP_bac"/>
</dbReference>
<keyword evidence="2" id="KW-0813">Transport</keyword>
<evidence type="ECO:0000256" key="7">
    <source>
        <dbReference type="ARBA" id="ARBA00023114"/>
    </source>
</evidence>
<dbReference type="InterPro" id="IPR050330">
    <property type="entry name" value="Bact_OuterMem_StrucFunc"/>
</dbReference>
<evidence type="ECO:0000313" key="15">
    <source>
        <dbReference type="Proteomes" id="UP000069632"/>
    </source>
</evidence>
<evidence type="ECO:0000256" key="6">
    <source>
        <dbReference type="ARBA" id="ARBA00023065"/>
    </source>
</evidence>
<dbReference type="InterPro" id="IPR006665">
    <property type="entry name" value="OmpA-like"/>
</dbReference>
<evidence type="ECO:0000256" key="12">
    <source>
        <dbReference type="SAM" id="SignalP"/>
    </source>
</evidence>
<dbReference type="InterPro" id="IPR011250">
    <property type="entry name" value="OMP/PagP_B-barrel"/>
</dbReference>
<evidence type="ECO:0000256" key="5">
    <source>
        <dbReference type="ARBA" id="ARBA00022729"/>
    </source>
</evidence>
<name>A0A128EHP0_9BACT</name>
<accession>A0A128EHP0</accession>
<keyword evidence="15" id="KW-1185">Reference proteome</keyword>
<reference evidence="14 15" key="1">
    <citation type="submission" date="2016-02" db="EMBL/GenBank/DDBJ databases">
        <authorList>
            <consortium name="Pathogen Informatics"/>
        </authorList>
    </citation>
    <scope>NUCLEOTIDE SEQUENCE [LARGE SCALE GENOMIC DNA]</scope>
    <source>
        <strain evidence="14 15">RC20</strain>
    </source>
</reference>
<dbReference type="PANTHER" id="PTHR30329">
    <property type="entry name" value="STATOR ELEMENT OF FLAGELLAR MOTOR COMPLEX"/>
    <property type="match status" value="1"/>
</dbReference>
<organism evidence="14 15">
    <name type="scientific">Campylobacter geochelonis</name>
    <dbReference type="NCBI Taxonomy" id="1780362"/>
    <lineage>
        <taxon>Bacteria</taxon>
        <taxon>Pseudomonadati</taxon>
        <taxon>Campylobacterota</taxon>
        <taxon>Epsilonproteobacteria</taxon>
        <taxon>Campylobacterales</taxon>
        <taxon>Campylobacteraceae</taxon>
        <taxon>Campylobacter</taxon>
    </lineage>
</organism>
<dbReference type="Gene3D" id="2.40.160.20">
    <property type="match status" value="1"/>
</dbReference>
<dbReference type="GO" id="GO:0006811">
    <property type="term" value="P:monoatomic ion transport"/>
    <property type="evidence" value="ECO:0007669"/>
    <property type="project" value="UniProtKB-KW"/>
</dbReference>
<comment type="subcellular location">
    <subcellularLocation>
        <location evidence="1">Cell outer membrane</location>
        <topology evidence="1">Multi-pass membrane protein</topology>
    </subcellularLocation>
</comment>
<dbReference type="RefSeq" id="WP_075540211.1">
    <property type="nucleotide sequence ID" value="NZ_CP053844.1"/>
</dbReference>
<dbReference type="GO" id="GO:0009279">
    <property type="term" value="C:cell outer membrane"/>
    <property type="evidence" value="ECO:0007669"/>
    <property type="project" value="UniProtKB-SubCell"/>
</dbReference>
<gene>
    <name evidence="14" type="primary">oprF</name>
    <name evidence="14" type="ORF">ERS672216_01057</name>
</gene>